<organism evidence="20 21">
    <name type="scientific">Coptotermes formosanus</name>
    <name type="common">Formosan subterranean termite</name>
    <dbReference type="NCBI Taxonomy" id="36987"/>
    <lineage>
        <taxon>Eukaryota</taxon>
        <taxon>Metazoa</taxon>
        <taxon>Ecdysozoa</taxon>
        <taxon>Arthropoda</taxon>
        <taxon>Hexapoda</taxon>
        <taxon>Insecta</taxon>
        <taxon>Pterygota</taxon>
        <taxon>Neoptera</taxon>
        <taxon>Polyneoptera</taxon>
        <taxon>Dictyoptera</taxon>
        <taxon>Blattodea</taxon>
        <taxon>Blattoidea</taxon>
        <taxon>Termitoidae</taxon>
        <taxon>Rhinotermitidae</taxon>
        <taxon>Coptotermes</taxon>
    </lineage>
</organism>
<keyword evidence="5 16" id="KW-0328">Glycosyltransferase</keyword>
<comment type="cofactor">
    <cofactor evidence="1 16">
        <name>Mn(2+)</name>
        <dbReference type="ChEBI" id="CHEBI:29035"/>
    </cofactor>
</comment>
<dbReference type="Pfam" id="PF00652">
    <property type="entry name" value="Ricin_B_lectin"/>
    <property type="match status" value="1"/>
</dbReference>
<keyword evidence="17" id="KW-0732">Signal</keyword>
<evidence type="ECO:0000256" key="2">
    <source>
        <dbReference type="ARBA" id="ARBA00004323"/>
    </source>
</evidence>
<sequence>MLAPCRRVWRLWPVLLSISALSLILLWRSHDEDEGTPDETDRDDWVAVRLGPNQKEYIDRRGVHVVVGHYMGETSKSQNPPNLTDELLNANMFDPRPNEGKNGQPVVIPSHKVLRMQQLFQVNRFNLMASDRIPLDRSLPDVRKKRCQNKTTDLSNLPTATVIIVFHNEAWSTLLRTVHSVVNRSPRQLLEEILLVDDASTRAFLREPLDEHVSKLPVPTRVLRTHERVGLVKARLMGAQEARGRVLTFLDAHCECTVGWLENLISRIAEDRTRVVCPVIDIINDDTFAYVRSFELHWGAFNWELHFRWYTLGGGEIKRRKQDITEPFRTPAMAGGLFAMDKDYFFELGAYDDQMEIWGGENLELSFRVWQCGGSVEIAPCSHVGHLFRKSSPYTFPGGVGEVLYSNLARVALVWMDDWKEFYFKFNPAAARIRDRQSVRSRIELRERLKCKSFEWYLDNIWPQHFLPKEDRFFGKIRSRLSGECLQKPVGKGSLNQPMGAATVASCTGEPDLLQMFVMSPSGAVMTDESVCLDAPERDHSTLQPKVRIMACSGLGRQKWSYNNQPKNEAKAVTIYCFRRSPCNTFQVECVCLCQRPIVRMGPWLYRLARSTQASNGNWKPCHGSEGAIPRLCVMGLQILVTKQETEHLRIVTLCVGLRFLTSIFIDFVFLFALFRQLTDVSDYVPWLQGYTLLRHKGILQVTENNVLRKINRLLTDEERWQFRNLVIDSSHMKQSHVAAALCTCI</sequence>
<evidence type="ECO:0000256" key="5">
    <source>
        <dbReference type="ARBA" id="ARBA00022676"/>
    </source>
</evidence>
<evidence type="ECO:0000256" key="12">
    <source>
        <dbReference type="ARBA" id="ARBA00023034"/>
    </source>
</evidence>
<dbReference type="Proteomes" id="UP000502823">
    <property type="component" value="Unassembled WGS sequence"/>
</dbReference>
<proteinExistence type="inferred from homology"/>
<dbReference type="CDD" id="cd02510">
    <property type="entry name" value="pp-GalNAc-T"/>
    <property type="match status" value="1"/>
</dbReference>
<keyword evidence="11" id="KW-1133">Transmembrane helix</keyword>
<dbReference type="PANTHER" id="PTHR11675">
    <property type="entry name" value="N-ACETYLGALACTOSAMINYLTRANSFERASE"/>
    <property type="match status" value="1"/>
</dbReference>
<keyword evidence="9 16" id="KW-0430">Lectin</keyword>
<evidence type="ECO:0000256" key="16">
    <source>
        <dbReference type="RuleBase" id="RU361242"/>
    </source>
</evidence>
<evidence type="ECO:0000256" key="10">
    <source>
        <dbReference type="ARBA" id="ARBA00022968"/>
    </source>
</evidence>
<dbReference type="Gene3D" id="2.80.10.50">
    <property type="match status" value="1"/>
</dbReference>
<keyword evidence="13" id="KW-0472">Membrane</keyword>
<dbReference type="InterPro" id="IPR029044">
    <property type="entry name" value="Nucleotide-diphossugar_trans"/>
</dbReference>
<dbReference type="InParanoid" id="A0A6L2Q4Q0"/>
<keyword evidence="10" id="KW-0735">Signal-anchor</keyword>
<evidence type="ECO:0000256" key="15">
    <source>
        <dbReference type="ARBA" id="ARBA00023211"/>
    </source>
</evidence>
<evidence type="ECO:0000256" key="1">
    <source>
        <dbReference type="ARBA" id="ARBA00001936"/>
    </source>
</evidence>
<name>A0A6L2Q4Q0_COPFO</name>
<dbReference type="UniPathway" id="UPA00378"/>
<keyword evidence="21" id="KW-1185">Reference proteome</keyword>
<evidence type="ECO:0000256" key="6">
    <source>
        <dbReference type="ARBA" id="ARBA00022679"/>
    </source>
</evidence>
<evidence type="ECO:0000256" key="7">
    <source>
        <dbReference type="ARBA" id="ARBA00022692"/>
    </source>
</evidence>
<dbReference type="InterPro" id="IPR045885">
    <property type="entry name" value="GalNAc-T"/>
</dbReference>
<dbReference type="Pfam" id="PF00535">
    <property type="entry name" value="Glycos_transf_2"/>
    <property type="match status" value="1"/>
</dbReference>
<keyword evidence="12 16" id="KW-0333">Golgi apparatus</keyword>
<accession>A0A6L2Q4Q0</accession>
<feature type="chain" id="PRO_5026875293" description="Polypeptide N-acetylgalactosaminyltransferase" evidence="17">
    <location>
        <begin position="32"/>
        <end position="746"/>
    </location>
</feature>
<comment type="caution">
    <text evidence="20">The sequence shown here is derived from an EMBL/GenBank/DDBJ whole genome shotgun (WGS) entry which is preliminary data.</text>
</comment>
<evidence type="ECO:0000256" key="13">
    <source>
        <dbReference type="ARBA" id="ARBA00023136"/>
    </source>
</evidence>
<evidence type="ECO:0000256" key="3">
    <source>
        <dbReference type="ARBA" id="ARBA00004922"/>
    </source>
</evidence>
<evidence type="ECO:0000256" key="17">
    <source>
        <dbReference type="SAM" id="SignalP"/>
    </source>
</evidence>
<dbReference type="GO" id="GO:0030246">
    <property type="term" value="F:carbohydrate binding"/>
    <property type="evidence" value="ECO:0007669"/>
    <property type="project" value="UniProtKB-KW"/>
</dbReference>
<keyword evidence="6 16" id="KW-0808">Transferase</keyword>
<keyword evidence="7" id="KW-0812">Transmembrane</keyword>
<dbReference type="OrthoDB" id="330637at2759"/>
<protein>
    <recommendedName>
        <fullName evidence="16">Polypeptide N-acetylgalactosaminyltransferase</fullName>
        <ecNumber evidence="16">2.4.1.-</ecNumber>
    </recommendedName>
    <alternativeName>
        <fullName evidence="16">Protein-UDP acetylgalactosaminyltransferase</fullName>
    </alternativeName>
</protein>
<evidence type="ECO:0000259" key="18">
    <source>
        <dbReference type="Pfam" id="PF00535"/>
    </source>
</evidence>
<dbReference type="FunFam" id="3.90.550.10:FF:000021">
    <property type="entry name" value="Polypeptide N-acetylgalactosaminyltransferase"/>
    <property type="match status" value="1"/>
</dbReference>
<keyword evidence="8" id="KW-0479">Metal-binding</keyword>
<feature type="signal peptide" evidence="17">
    <location>
        <begin position="1"/>
        <end position="31"/>
    </location>
</feature>
<dbReference type="PROSITE" id="PS50231">
    <property type="entry name" value="RICIN_B_LECTIN"/>
    <property type="match status" value="1"/>
</dbReference>
<evidence type="ECO:0000259" key="19">
    <source>
        <dbReference type="Pfam" id="PF00652"/>
    </source>
</evidence>
<dbReference type="AlphaFoldDB" id="A0A6L2Q4Q0"/>
<dbReference type="Gene3D" id="3.90.550.10">
    <property type="entry name" value="Spore Coat Polysaccharide Biosynthesis Protein SpsA, Chain A"/>
    <property type="match status" value="1"/>
</dbReference>
<comment type="pathway">
    <text evidence="3 16">Protein modification; protein glycosylation.</text>
</comment>
<feature type="domain" description="Ricin B lectin" evidence="19">
    <location>
        <begin position="474"/>
        <end position="569"/>
    </location>
</feature>
<dbReference type="InterPro" id="IPR035992">
    <property type="entry name" value="Ricin_B-like_lectins"/>
</dbReference>
<evidence type="ECO:0000313" key="20">
    <source>
        <dbReference type="EMBL" id="GFG38920.1"/>
    </source>
</evidence>
<dbReference type="EC" id="2.4.1.-" evidence="16"/>
<dbReference type="InterPro" id="IPR000772">
    <property type="entry name" value="Ricin_B_lectin"/>
</dbReference>
<keyword evidence="15 16" id="KW-0464">Manganese</keyword>
<dbReference type="EMBL" id="BLKM01000834">
    <property type="protein sequence ID" value="GFG38920.1"/>
    <property type="molecule type" value="Genomic_DNA"/>
</dbReference>
<gene>
    <name evidence="20" type="ORF">Cfor_05895</name>
</gene>
<evidence type="ECO:0000256" key="9">
    <source>
        <dbReference type="ARBA" id="ARBA00022734"/>
    </source>
</evidence>
<keyword evidence="14 16" id="KW-1015">Disulfide bond</keyword>
<dbReference type="InterPro" id="IPR001173">
    <property type="entry name" value="Glyco_trans_2-like"/>
</dbReference>
<feature type="domain" description="Glycosyltransferase 2-like" evidence="18">
    <location>
        <begin position="161"/>
        <end position="345"/>
    </location>
</feature>
<dbReference type="GO" id="GO:0046872">
    <property type="term" value="F:metal ion binding"/>
    <property type="evidence" value="ECO:0007669"/>
    <property type="project" value="UniProtKB-KW"/>
</dbReference>
<evidence type="ECO:0000256" key="8">
    <source>
        <dbReference type="ARBA" id="ARBA00022723"/>
    </source>
</evidence>
<evidence type="ECO:0000256" key="11">
    <source>
        <dbReference type="ARBA" id="ARBA00022989"/>
    </source>
</evidence>
<dbReference type="GO" id="GO:0006493">
    <property type="term" value="P:protein O-linked glycosylation"/>
    <property type="evidence" value="ECO:0007669"/>
    <property type="project" value="TreeGrafter"/>
</dbReference>
<dbReference type="SUPFAM" id="SSF53448">
    <property type="entry name" value="Nucleotide-diphospho-sugar transferases"/>
    <property type="match status" value="1"/>
</dbReference>
<comment type="similarity">
    <text evidence="4 16">Belongs to the glycosyltransferase 2 family. GalNAc-T subfamily.</text>
</comment>
<dbReference type="GO" id="GO:0000139">
    <property type="term" value="C:Golgi membrane"/>
    <property type="evidence" value="ECO:0007669"/>
    <property type="project" value="UniProtKB-SubCell"/>
</dbReference>
<reference evidence="21" key="1">
    <citation type="submission" date="2020-01" db="EMBL/GenBank/DDBJ databases">
        <title>Draft genome sequence of the Termite Coptotermes fromosanus.</title>
        <authorList>
            <person name="Itakura S."/>
            <person name="Yosikawa Y."/>
            <person name="Umezawa K."/>
        </authorList>
    </citation>
    <scope>NUCLEOTIDE SEQUENCE [LARGE SCALE GENOMIC DNA]</scope>
</reference>
<dbReference type="SUPFAM" id="SSF50370">
    <property type="entry name" value="Ricin B-like lectins"/>
    <property type="match status" value="1"/>
</dbReference>
<evidence type="ECO:0000256" key="4">
    <source>
        <dbReference type="ARBA" id="ARBA00005680"/>
    </source>
</evidence>
<dbReference type="FunCoup" id="A0A6L2Q4Q0">
    <property type="interactions" value="114"/>
</dbReference>
<evidence type="ECO:0000313" key="21">
    <source>
        <dbReference type="Proteomes" id="UP000502823"/>
    </source>
</evidence>
<evidence type="ECO:0000256" key="14">
    <source>
        <dbReference type="ARBA" id="ARBA00023157"/>
    </source>
</evidence>
<comment type="subcellular location">
    <subcellularLocation>
        <location evidence="2 16">Golgi apparatus membrane</location>
        <topology evidence="2 16">Single-pass type II membrane protein</topology>
    </subcellularLocation>
</comment>
<dbReference type="PANTHER" id="PTHR11675:SF118">
    <property type="entry name" value="POLYPEPTIDE N-ACETYLGALACTOSAMINYLTRANSFERASE 3"/>
    <property type="match status" value="1"/>
</dbReference>
<dbReference type="GO" id="GO:0004653">
    <property type="term" value="F:polypeptide N-acetylgalactosaminyltransferase activity"/>
    <property type="evidence" value="ECO:0007669"/>
    <property type="project" value="UniProtKB-ARBA"/>
</dbReference>